<dbReference type="InterPro" id="IPR046281">
    <property type="entry name" value="DUF6318"/>
</dbReference>
<protein>
    <recommendedName>
        <fullName evidence="3">DUF6318 domain-containing protein</fullName>
    </recommendedName>
</protein>
<evidence type="ECO:0000256" key="1">
    <source>
        <dbReference type="SAM" id="MobiDB-lite"/>
    </source>
</evidence>
<name>A0ABR8QHT3_9CELL</name>
<comment type="caution">
    <text evidence="4">The sequence shown here is derived from an EMBL/GenBank/DDBJ whole genome shotgun (WGS) entry which is preliminary data.</text>
</comment>
<dbReference type="PROSITE" id="PS51257">
    <property type="entry name" value="PROKAR_LIPOPROTEIN"/>
    <property type="match status" value="1"/>
</dbReference>
<feature type="compositionally biased region" description="Pro residues" evidence="1">
    <location>
        <begin position="49"/>
        <end position="59"/>
    </location>
</feature>
<reference evidence="4 5" key="1">
    <citation type="submission" date="2020-08" db="EMBL/GenBank/DDBJ databases">
        <title>A Genomic Blueprint of the Chicken Gut Microbiome.</title>
        <authorList>
            <person name="Gilroy R."/>
            <person name="Ravi A."/>
            <person name="Getino M."/>
            <person name="Pursley I."/>
            <person name="Horton D.L."/>
            <person name="Alikhan N.-F."/>
            <person name="Baker D."/>
            <person name="Gharbi K."/>
            <person name="Hall N."/>
            <person name="Watson M."/>
            <person name="Adriaenssens E.M."/>
            <person name="Foster-Nyarko E."/>
            <person name="Jarju S."/>
            <person name="Secka A."/>
            <person name="Antonio M."/>
            <person name="Oren A."/>
            <person name="Chaudhuri R."/>
            <person name="La Ragione R.M."/>
            <person name="Hildebrand F."/>
            <person name="Pallen M.J."/>
        </authorList>
    </citation>
    <scope>NUCLEOTIDE SEQUENCE [LARGE SCALE GENOMIC DNA]</scope>
    <source>
        <strain evidence="4 5">Sa3CUA2</strain>
    </source>
</reference>
<evidence type="ECO:0000259" key="3">
    <source>
        <dbReference type="Pfam" id="PF19843"/>
    </source>
</evidence>
<dbReference type="Pfam" id="PF19843">
    <property type="entry name" value="DUF6318"/>
    <property type="match status" value="1"/>
</dbReference>
<evidence type="ECO:0000313" key="5">
    <source>
        <dbReference type="Proteomes" id="UP000604241"/>
    </source>
</evidence>
<accession>A0ABR8QHT3</accession>
<evidence type="ECO:0000256" key="2">
    <source>
        <dbReference type="SAM" id="SignalP"/>
    </source>
</evidence>
<keyword evidence="2" id="KW-0732">Signal</keyword>
<dbReference type="Proteomes" id="UP000604241">
    <property type="component" value="Unassembled WGS sequence"/>
</dbReference>
<feature type="compositionally biased region" description="Low complexity" evidence="1">
    <location>
        <begin position="29"/>
        <end position="48"/>
    </location>
</feature>
<keyword evidence="5" id="KW-1185">Reference proteome</keyword>
<dbReference type="EMBL" id="JACSQV010000019">
    <property type="protein sequence ID" value="MBD7920002.1"/>
    <property type="molecule type" value="Genomic_DNA"/>
</dbReference>
<feature type="domain" description="DUF6318" evidence="3">
    <location>
        <begin position="43"/>
        <end position="189"/>
    </location>
</feature>
<evidence type="ECO:0000313" key="4">
    <source>
        <dbReference type="EMBL" id="MBD7920002.1"/>
    </source>
</evidence>
<feature type="region of interest" description="Disordered" evidence="1">
    <location>
        <begin position="29"/>
        <end position="65"/>
    </location>
</feature>
<dbReference type="RefSeq" id="WP_191784651.1">
    <property type="nucleotide sequence ID" value="NZ_JACSQV010000019.1"/>
</dbReference>
<feature type="signal peptide" evidence="2">
    <location>
        <begin position="1"/>
        <end position="27"/>
    </location>
</feature>
<organism evidence="4 5">
    <name type="scientific">Cellulomonas avistercoris</name>
    <dbReference type="NCBI Taxonomy" id="2762242"/>
    <lineage>
        <taxon>Bacteria</taxon>
        <taxon>Bacillati</taxon>
        <taxon>Actinomycetota</taxon>
        <taxon>Actinomycetes</taxon>
        <taxon>Micrococcales</taxon>
        <taxon>Cellulomonadaceae</taxon>
        <taxon>Cellulomonas</taxon>
    </lineage>
</organism>
<sequence>MRRRGCAVLRGAATVLAVALLGACTGAGEPVESPTAAPSPSVTATASPAPTPMAFPTPAPEYAEPTPEGAIAAATHFIALYDYAFSTGDAGPLAAMSADGCEYCVHVRDQVQAMVDGGFSSIRDPARIQASDSTEIREDEWFRVFLRVEQGPLVTVMPDGARHQTSDGGRVDFIFAISWVDGGWRIEGADLQEVET</sequence>
<gene>
    <name evidence="4" type="ORF">H9657_17155</name>
</gene>
<proteinExistence type="predicted"/>
<feature type="chain" id="PRO_5046304764" description="DUF6318 domain-containing protein" evidence="2">
    <location>
        <begin position="28"/>
        <end position="196"/>
    </location>
</feature>